<dbReference type="AlphaFoldDB" id="A0A433T2P9"/>
<feature type="compositionally biased region" description="Polar residues" evidence="1">
    <location>
        <begin position="309"/>
        <end position="337"/>
    </location>
</feature>
<dbReference type="EMBL" id="RQTK01000709">
    <property type="protein sequence ID" value="RUS75822.1"/>
    <property type="molecule type" value="Genomic_DNA"/>
</dbReference>
<protein>
    <submittedName>
        <fullName evidence="2">Uncharacterized protein</fullName>
    </submittedName>
</protein>
<feature type="compositionally biased region" description="Polar residues" evidence="1">
    <location>
        <begin position="143"/>
        <end position="166"/>
    </location>
</feature>
<gene>
    <name evidence="2" type="ORF">EGW08_016414</name>
</gene>
<proteinExistence type="predicted"/>
<dbReference type="OrthoDB" id="6068270at2759"/>
<dbReference type="Proteomes" id="UP000271974">
    <property type="component" value="Unassembled WGS sequence"/>
</dbReference>
<sequence>MSSFPYHTPVCWKLFRNEPLESQCRRAAITKCHAAARRDSKKNPLWWDAQKYVDQVVPAEFISPCEIDTSTYRYQVFARPPPIKCPPRSLREVTDAEPPIRYNVKRVAVDKPFPTPSFECGGHWAKHQFVLRRKEDNGAALGQDSSGNNNARSAISMGSNVSQNRSTVHQNKNYITGQGTPLEANPANTHVLGGTKEPNGGVPVQAGAQFGMERQCERKTAPCWNENNSKTCPRLNSKPNSFNISKRHILGEDQGLQSDQADRKSETQDINRLAQEAIHVPKLSTIQPRVSPSREPNVERGFNHYTFPQDGQSQKEQIDRTPTQSARKSHSNLSNFLTGPIRSTDRCGNNRFKSSTNLSGCSISPSASRISCQSGLKDALQPLVRHNASTLSSRTCSPCSVSTISMCPSPRQACATNRSGFGNRGSVLRRDSVASLISDGQPSPLLIPGMGDGRRKFSVSKTVSCQESVASLLSESNHSNNNINEHSAVMLSFGAMQDLFTELFVPKLTQNRSFYNVSDSEDLCENTWSSNSEFLEIGNVGRVANPLCTNNNASTSSDKYILQCCPAKIASEQSQAYYGPEKRMVCRFHEYQPQILQEPLALDQVVPIDPLNGKVTGTEDPKELQCTMMMDCRTGRPYESEAGPLFLCEPKQQVKPKIGYGTYKIVGDLQRRQKPFPNFFKNLNFPPDIAEYKEFITRCPNYSMGRYDRTNPLNEPLLPSNKSSNLLVGSLRGGPYNFCKMPKQKLPALFQPLKTRSDLNWSLPSSPFIQ</sequence>
<evidence type="ECO:0000313" key="2">
    <source>
        <dbReference type="EMBL" id="RUS75822.1"/>
    </source>
</evidence>
<evidence type="ECO:0000256" key="1">
    <source>
        <dbReference type="SAM" id="MobiDB-lite"/>
    </source>
</evidence>
<organism evidence="2 3">
    <name type="scientific">Elysia chlorotica</name>
    <name type="common">Eastern emerald elysia</name>
    <name type="synonym">Sea slug</name>
    <dbReference type="NCBI Taxonomy" id="188477"/>
    <lineage>
        <taxon>Eukaryota</taxon>
        <taxon>Metazoa</taxon>
        <taxon>Spiralia</taxon>
        <taxon>Lophotrochozoa</taxon>
        <taxon>Mollusca</taxon>
        <taxon>Gastropoda</taxon>
        <taxon>Heterobranchia</taxon>
        <taxon>Euthyneura</taxon>
        <taxon>Panpulmonata</taxon>
        <taxon>Sacoglossa</taxon>
        <taxon>Placobranchoidea</taxon>
        <taxon>Plakobranchidae</taxon>
        <taxon>Elysia</taxon>
    </lineage>
</organism>
<feature type="region of interest" description="Disordered" evidence="1">
    <location>
        <begin position="288"/>
        <end position="340"/>
    </location>
</feature>
<reference evidence="2 3" key="1">
    <citation type="submission" date="2019-01" db="EMBL/GenBank/DDBJ databases">
        <title>A draft genome assembly of the solar-powered sea slug Elysia chlorotica.</title>
        <authorList>
            <person name="Cai H."/>
            <person name="Li Q."/>
            <person name="Fang X."/>
            <person name="Li J."/>
            <person name="Curtis N.E."/>
            <person name="Altenburger A."/>
            <person name="Shibata T."/>
            <person name="Feng M."/>
            <person name="Maeda T."/>
            <person name="Schwartz J.A."/>
            <person name="Shigenobu S."/>
            <person name="Lundholm N."/>
            <person name="Nishiyama T."/>
            <person name="Yang H."/>
            <person name="Hasebe M."/>
            <person name="Li S."/>
            <person name="Pierce S.K."/>
            <person name="Wang J."/>
        </authorList>
    </citation>
    <scope>NUCLEOTIDE SEQUENCE [LARGE SCALE GENOMIC DNA]</scope>
    <source>
        <strain evidence="2">EC2010</strain>
        <tissue evidence="2">Whole organism of an adult</tissue>
    </source>
</reference>
<comment type="caution">
    <text evidence="2">The sequence shown here is derived from an EMBL/GenBank/DDBJ whole genome shotgun (WGS) entry which is preliminary data.</text>
</comment>
<evidence type="ECO:0000313" key="3">
    <source>
        <dbReference type="Proteomes" id="UP000271974"/>
    </source>
</evidence>
<keyword evidence="3" id="KW-1185">Reference proteome</keyword>
<feature type="region of interest" description="Disordered" evidence="1">
    <location>
        <begin position="139"/>
        <end position="166"/>
    </location>
</feature>
<name>A0A433T2P9_ELYCH</name>
<accession>A0A433T2P9</accession>